<dbReference type="InterPro" id="IPR051012">
    <property type="entry name" value="CellSynth/LPSAsmb/PSIAsmb"/>
</dbReference>
<proteinExistence type="predicted"/>
<evidence type="ECO:0000256" key="2">
    <source>
        <dbReference type="ARBA" id="ARBA00022803"/>
    </source>
</evidence>
<sequence length="502" mass="58356">MRKGSSVKNERGKLLSFVPTGEYYFNKGVKAYHRQELQKSNKYLDRALQLEPLEPMIACQLAIVKTEMGEYQQSNKLLHNILEDLDPYMTECYYFLANNYAHLGLFKEAYKYVMEYIERDKAKEFIEDAEELLELLELDSDEALDLLYEQDDLIVKQEEGKQLLESGNFRKAIALLEDVIKEYPEFWSAYNNLALAHFYLGEIKTAQKILAEVLEKNPGNLHALCNLAVLYFYEQDEPNLKAILIGLEKVRPIAYEHRFKLGATFALIGDYHSAYKWLKNLYKQGYDSESSFYYWLAKSAYYTGNEKTAYSAWEKVLLESPEKKGQEPWVEDSQQDKGFENHIPSLMRKLKSSYSEERLFGLFLLSVSDKQKQLLSHPKFNELSIFTKLEREYLEEVLHPGNAVLQEVRIRKLQEIALNLYKHNQPINSVSSGLYLLWFTIAEKGLSAGDSFQNGKAFAAATEYIWVKLRSERCSQKEIAEKYGISVTTLIEYTKIVNNYLC</sequence>
<dbReference type="Proteomes" id="UP001312865">
    <property type="component" value="Unassembled WGS sequence"/>
</dbReference>
<dbReference type="PROSITE" id="PS50005">
    <property type="entry name" value="TPR"/>
    <property type="match status" value="2"/>
</dbReference>
<dbReference type="EMBL" id="JBBAXC010000008">
    <property type="protein sequence ID" value="MEI5907665.1"/>
    <property type="molecule type" value="Genomic_DNA"/>
</dbReference>
<keyword evidence="6" id="KW-1185">Reference proteome</keyword>
<accession>A0ABU8HE78</accession>
<feature type="coiled-coil region" evidence="4">
    <location>
        <begin position="119"/>
        <end position="146"/>
    </location>
</feature>
<dbReference type="RefSeq" id="WP_336587105.1">
    <property type="nucleotide sequence ID" value="NZ_JBBAXC010000008.1"/>
</dbReference>
<dbReference type="Pfam" id="PF14559">
    <property type="entry name" value="TPR_19"/>
    <property type="match status" value="1"/>
</dbReference>
<dbReference type="PANTHER" id="PTHR45586:SF1">
    <property type="entry name" value="LIPOPOLYSACCHARIDE ASSEMBLY PROTEIN B"/>
    <property type="match status" value="1"/>
</dbReference>
<keyword evidence="2 3" id="KW-0802">TPR repeat</keyword>
<dbReference type="PANTHER" id="PTHR45586">
    <property type="entry name" value="TPR REPEAT-CONTAINING PROTEIN PA4667"/>
    <property type="match status" value="1"/>
</dbReference>
<comment type="caution">
    <text evidence="5">The sequence shown here is derived from an EMBL/GenBank/DDBJ whole genome shotgun (WGS) entry which is preliminary data.</text>
</comment>
<evidence type="ECO:0000256" key="3">
    <source>
        <dbReference type="PROSITE-ProRule" id="PRU00339"/>
    </source>
</evidence>
<feature type="repeat" description="TPR" evidence="3">
    <location>
        <begin position="21"/>
        <end position="54"/>
    </location>
</feature>
<protein>
    <submittedName>
        <fullName evidence="5">Tetratricopeptide repeat protein</fullName>
    </submittedName>
</protein>
<reference evidence="5 6" key="1">
    <citation type="journal article" date="2018" name="J. Microbiol.">
        <title>Bacillus spongiae sp. nov., isolated from sponge of Jeju Island.</title>
        <authorList>
            <person name="Lee G.E."/>
            <person name="Im W.T."/>
            <person name="Park J.S."/>
        </authorList>
    </citation>
    <scope>NUCLEOTIDE SEQUENCE [LARGE SCALE GENOMIC DNA]</scope>
    <source>
        <strain evidence="5 6">135PIL107-10</strain>
    </source>
</reference>
<feature type="repeat" description="TPR" evidence="3">
    <location>
        <begin position="187"/>
        <end position="220"/>
    </location>
</feature>
<dbReference type="SMART" id="SM00028">
    <property type="entry name" value="TPR"/>
    <property type="match status" value="5"/>
</dbReference>
<dbReference type="InterPro" id="IPR011990">
    <property type="entry name" value="TPR-like_helical_dom_sf"/>
</dbReference>
<evidence type="ECO:0000256" key="4">
    <source>
        <dbReference type="SAM" id="Coils"/>
    </source>
</evidence>
<dbReference type="InterPro" id="IPR019734">
    <property type="entry name" value="TPR_rpt"/>
</dbReference>
<gene>
    <name evidence="5" type="ORF">WAK64_11415</name>
</gene>
<keyword evidence="4" id="KW-0175">Coiled coil</keyword>
<keyword evidence="1" id="KW-0677">Repeat</keyword>
<evidence type="ECO:0000313" key="5">
    <source>
        <dbReference type="EMBL" id="MEI5907665.1"/>
    </source>
</evidence>
<name>A0ABU8HE78_9BACI</name>
<dbReference type="SUPFAM" id="SSF48452">
    <property type="entry name" value="TPR-like"/>
    <property type="match status" value="1"/>
</dbReference>
<organism evidence="5 6">
    <name type="scientific">Bacillus spongiae</name>
    <dbReference type="NCBI Taxonomy" id="2683610"/>
    <lineage>
        <taxon>Bacteria</taxon>
        <taxon>Bacillati</taxon>
        <taxon>Bacillota</taxon>
        <taxon>Bacilli</taxon>
        <taxon>Bacillales</taxon>
        <taxon>Bacillaceae</taxon>
        <taxon>Bacillus</taxon>
    </lineage>
</organism>
<dbReference type="Gene3D" id="1.25.40.10">
    <property type="entry name" value="Tetratricopeptide repeat domain"/>
    <property type="match status" value="3"/>
</dbReference>
<evidence type="ECO:0000256" key="1">
    <source>
        <dbReference type="ARBA" id="ARBA00022737"/>
    </source>
</evidence>
<evidence type="ECO:0000313" key="6">
    <source>
        <dbReference type="Proteomes" id="UP001312865"/>
    </source>
</evidence>